<name>A0A5C5G2M3_9BASI</name>
<evidence type="ECO:0000256" key="4">
    <source>
        <dbReference type="RuleBase" id="RU361273"/>
    </source>
</evidence>
<dbReference type="Gene3D" id="3.30.780.10">
    <property type="entry name" value="SUI1-like domain"/>
    <property type="match status" value="1"/>
</dbReference>
<keyword evidence="4" id="KW-0689">Ribosomal protein</keyword>
<dbReference type="AlphaFoldDB" id="A0A5C5G2M3"/>
<dbReference type="NCBIfam" id="TIGR01159">
    <property type="entry name" value="DRP1"/>
    <property type="match status" value="1"/>
</dbReference>
<dbReference type="Pfam" id="PF01253">
    <property type="entry name" value="SUI1"/>
    <property type="match status" value="1"/>
</dbReference>
<gene>
    <name evidence="6" type="ORF">DMC30DRAFT_33550</name>
</gene>
<dbReference type="GO" id="GO:0002188">
    <property type="term" value="P:translation reinitiation"/>
    <property type="evidence" value="ECO:0007669"/>
    <property type="project" value="TreeGrafter"/>
</dbReference>
<dbReference type="GO" id="GO:0005737">
    <property type="term" value="C:cytoplasm"/>
    <property type="evidence" value="ECO:0007669"/>
    <property type="project" value="UniProtKB-SubCell"/>
</dbReference>
<comment type="caution">
    <text evidence="6">The sequence shown here is derived from an EMBL/GenBank/DDBJ whole genome shotgun (WGS) entry which is preliminary data.</text>
</comment>
<dbReference type="PANTHER" id="PTHR12789">
    <property type="entry name" value="DENSITY-REGULATED PROTEIN HOMOLOG"/>
    <property type="match status" value="1"/>
</dbReference>
<protein>
    <recommendedName>
        <fullName evidence="3 4">Translation machinery-associated protein 22</fullName>
    </recommendedName>
</protein>
<dbReference type="InterPro" id="IPR005873">
    <property type="entry name" value="DENR_eukaryotes"/>
</dbReference>
<evidence type="ECO:0000256" key="1">
    <source>
        <dbReference type="ARBA" id="ARBA00007514"/>
    </source>
</evidence>
<comment type="domain">
    <text evidence="4">The SUI1 domain may be involved in RNA binding.</text>
</comment>
<dbReference type="PANTHER" id="PTHR12789:SF0">
    <property type="entry name" value="DENSITY-REGULATED PROTEIN"/>
    <property type="match status" value="1"/>
</dbReference>
<keyword evidence="4" id="KW-0687">Ribonucleoprotein</keyword>
<dbReference type="EMBL" id="SOZI01000012">
    <property type="protein sequence ID" value="TNY23378.1"/>
    <property type="molecule type" value="Genomic_DNA"/>
</dbReference>
<dbReference type="PROSITE" id="PS50296">
    <property type="entry name" value="SUI1"/>
    <property type="match status" value="1"/>
</dbReference>
<evidence type="ECO:0000313" key="7">
    <source>
        <dbReference type="Proteomes" id="UP000311382"/>
    </source>
</evidence>
<comment type="similarity">
    <text evidence="1 4">Belongs to the DENR family.</text>
</comment>
<dbReference type="InterPro" id="IPR036877">
    <property type="entry name" value="SUI1_dom_sf"/>
</dbReference>
<dbReference type="OrthoDB" id="277199at2759"/>
<dbReference type="GO" id="GO:0005840">
    <property type="term" value="C:ribosome"/>
    <property type="evidence" value="ECO:0007669"/>
    <property type="project" value="UniProtKB-KW"/>
</dbReference>
<dbReference type="CDD" id="cd11607">
    <property type="entry name" value="DENR_C"/>
    <property type="match status" value="1"/>
</dbReference>
<keyword evidence="7" id="KW-1185">Reference proteome</keyword>
<organism evidence="6 7">
    <name type="scientific">Rhodotorula diobovata</name>
    <dbReference type="NCBI Taxonomy" id="5288"/>
    <lineage>
        <taxon>Eukaryota</taxon>
        <taxon>Fungi</taxon>
        <taxon>Dikarya</taxon>
        <taxon>Basidiomycota</taxon>
        <taxon>Pucciniomycotina</taxon>
        <taxon>Microbotryomycetes</taxon>
        <taxon>Sporidiobolales</taxon>
        <taxon>Sporidiobolaceae</taxon>
        <taxon>Rhodotorula</taxon>
    </lineage>
</organism>
<feature type="domain" description="SUI1" evidence="5">
    <location>
        <begin position="105"/>
        <end position="168"/>
    </location>
</feature>
<dbReference type="GO" id="GO:0003743">
    <property type="term" value="F:translation initiation factor activity"/>
    <property type="evidence" value="ECO:0007669"/>
    <property type="project" value="InterPro"/>
</dbReference>
<comment type="subcellular location">
    <subcellularLocation>
        <location evidence="4">Cytoplasm</location>
    </subcellularLocation>
</comment>
<reference evidence="6 7" key="1">
    <citation type="submission" date="2019-03" db="EMBL/GenBank/DDBJ databases">
        <title>Rhodosporidium diobovatum UCD-FST 08-225 genome sequencing, assembly, and annotation.</title>
        <authorList>
            <person name="Fakankun I.U."/>
            <person name="Fristensky B."/>
            <person name="Levin D.B."/>
        </authorList>
    </citation>
    <scope>NUCLEOTIDE SEQUENCE [LARGE SCALE GENOMIC DNA]</scope>
    <source>
        <strain evidence="6 7">UCD-FST 08-225</strain>
    </source>
</reference>
<proteinExistence type="inferred from homology"/>
<dbReference type="InterPro" id="IPR048517">
    <property type="entry name" value="DENR_N"/>
</dbReference>
<dbReference type="Pfam" id="PF21023">
    <property type="entry name" value="DENR_N"/>
    <property type="match status" value="1"/>
</dbReference>
<evidence type="ECO:0000256" key="3">
    <source>
        <dbReference type="ARBA" id="ARBA00020058"/>
    </source>
</evidence>
<dbReference type="GO" id="GO:0003729">
    <property type="term" value="F:mRNA binding"/>
    <property type="evidence" value="ECO:0007669"/>
    <property type="project" value="TreeGrafter"/>
</dbReference>
<evidence type="ECO:0000256" key="2">
    <source>
        <dbReference type="ARBA" id="ARBA00011742"/>
    </source>
</evidence>
<comment type="subunit">
    <text evidence="2 4">Interacts with the 40S ribosomal subunit.</text>
</comment>
<sequence>MSSEAPVASTSKGPIEPQTVLYCAICSYPPEYCEFNSKKAKCKAWLESAHPDLHAKYYSESALEDKLANLTVEQRAALDKDLAKKEKKEEQKAEKEKAKQASAKIIVKRMERNKKKYVTSVHGLHHFNVDLKKAAKLFANKFGAGATVSKTPQGDEEILIQGDTSADVRLPPFLPSFPCARHRAVTHGASSAAYRQAMSSCAASLARPPSRAQVEEMLLNQEDKKLVAVFGGKISENQISLVIEQPKKKTAASEAAAAAALVPAQ</sequence>
<dbReference type="STRING" id="5288.A0A5C5G2M3"/>
<dbReference type="InterPro" id="IPR046447">
    <property type="entry name" value="DENR_C"/>
</dbReference>
<dbReference type="Proteomes" id="UP000311382">
    <property type="component" value="Unassembled WGS sequence"/>
</dbReference>
<evidence type="ECO:0000313" key="6">
    <source>
        <dbReference type="EMBL" id="TNY23378.1"/>
    </source>
</evidence>
<accession>A0A5C5G2M3</accession>
<keyword evidence="4" id="KW-0963">Cytoplasm</keyword>
<dbReference type="InterPro" id="IPR050318">
    <property type="entry name" value="DENR/SUI1_TIF"/>
</dbReference>
<dbReference type="SUPFAM" id="SSF55159">
    <property type="entry name" value="eIF1-like"/>
    <property type="match status" value="1"/>
</dbReference>
<dbReference type="InterPro" id="IPR001950">
    <property type="entry name" value="SUI1"/>
</dbReference>
<dbReference type="GO" id="GO:0001731">
    <property type="term" value="P:formation of translation preinitiation complex"/>
    <property type="evidence" value="ECO:0007669"/>
    <property type="project" value="TreeGrafter"/>
</dbReference>
<dbReference type="GO" id="GO:1990904">
    <property type="term" value="C:ribonucleoprotein complex"/>
    <property type="evidence" value="ECO:0007669"/>
    <property type="project" value="UniProtKB-KW"/>
</dbReference>
<evidence type="ECO:0000259" key="5">
    <source>
        <dbReference type="PROSITE" id="PS50296"/>
    </source>
</evidence>